<feature type="region of interest" description="Disordered" evidence="1">
    <location>
        <begin position="64"/>
        <end position="85"/>
    </location>
</feature>
<dbReference type="HOGENOM" id="CLU_2516450_0_0_1"/>
<evidence type="ECO:0000313" key="2">
    <source>
        <dbReference type="EnsemblPlants" id="OMERI01G25390.1"/>
    </source>
</evidence>
<reference evidence="2" key="1">
    <citation type="submission" date="2015-04" db="UniProtKB">
        <authorList>
            <consortium name="EnsemblPlants"/>
        </authorList>
    </citation>
    <scope>IDENTIFICATION</scope>
</reference>
<dbReference type="Proteomes" id="UP000008021">
    <property type="component" value="Chromosome 1"/>
</dbReference>
<evidence type="ECO:0000313" key="3">
    <source>
        <dbReference type="Proteomes" id="UP000008021"/>
    </source>
</evidence>
<dbReference type="AlphaFoldDB" id="A0A0E0C6K2"/>
<evidence type="ECO:0000256" key="1">
    <source>
        <dbReference type="SAM" id="MobiDB-lite"/>
    </source>
</evidence>
<dbReference type="EnsemblPlants" id="OMERI01G25390.1">
    <property type="protein sequence ID" value="OMERI01G25390.1"/>
    <property type="gene ID" value="OMERI01G25390"/>
</dbReference>
<sequence length="85" mass="9323">METMCRSIGCGGGGSRARIRQLQRRRIPWSDPLVQMTTSMGCYERIRRRLPQTDLVATMALAHGGSSGNLGAPMSDGGRRCSRLQ</sequence>
<dbReference type="Gramene" id="OMERI01G25390.1">
    <property type="protein sequence ID" value="OMERI01G25390.1"/>
    <property type="gene ID" value="OMERI01G25390"/>
</dbReference>
<organism evidence="2">
    <name type="scientific">Oryza meridionalis</name>
    <dbReference type="NCBI Taxonomy" id="40149"/>
    <lineage>
        <taxon>Eukaryota</taxon>
        <taxon>Viridiplantae</taxon>
        <taxon>Streptophyta</taxon>
        <taxon>Embryophyta</taxon>
        <taxon>Tracheophyta</taxon>
        <taxon>Spermatophyta</taxon>
        <taxon>Magnoliopsida</taxon>
        <taxon>Liliopsida</taxon>
        <taxon>Poales</taxon>
        <taxon>Poaceae</taxon>
        <taxon>BOP clade</taxon>
        <taxon>Oryzoideae</taxon>
        <taxon>Oryzeae</taxon>
        <taxon>Oryzinae</taxon>
        <taxon>Oryza</taxon>
    </lineage>
</organism>
<name>A0A0E0C6K2_9ORYZ</name>
<protein>
    <submittedName>
        <fullName evidence="2">Uncharacterized protein</fullName>
    </submittedName>
</protein>
<reference evidence="2" key="2">
    <citation type="submission" date="2018-05" db="EMBL/GenBank/DDBJ databases">
        <title>OmerRS3 (Oryza meridionalis Reference Sequence Version 3).</title>
        <authorList>
            <person name="Zhang J."/>
            <person name="Kudrna D."/>
            <person name="Lee S."/>
            <person name="Talag J."/>
            <person name="Welchert J."/>
            <person name="Wing R.A."/>
        </authorList>
    </citation>
    <scope>NUCLEOTIDE SEQUENCE [LARGE SCALE GENOMIC DNA]</scope>
    <source>
        <strain evidence="2">cv. OR44</strain>
    </source>
</reference>
<accession>A0A0E0C6K2</accession>
<keyword evidence="3" id="KW-1185">Reference proteome</keyword>
<proteinExistence type="predicted"/>